<dbReference type="InterPro" id="IPR028939">
    <property type="entry name" value="P5C_Rdtase_cat_N"/>
</dbReference>
<comment type="similarity">
    <text evidence="1 4 7">Belongs to the pyrroline-5-carboxylate reductase family.</text>
</comment>
<dbReference type="InterPro" id="IPR036291">
    <property type="entry name" value="NAD(P)-bd_dom_sf"/>
</dbReference>
<dbReference type="PROSITE" id="PS00521">
    <property type="entry name" value="P5CR"/>
    <property type="match status" value="1"/>
</dbReference>
<keyword evidence="2 4" id="KW-0521">NADP</keyword>
<proteinExistence type="inferred from homology"/>
<dbReference type="InterPro" id="IPR029036">
    <property type="entry name" value="P5CR_dimer"/>
</dbReference>
<name>A0A6N8E9Z7_9GAMM</name>
<dbReference type="Proteomes" id="UP000434044">
    <property type="component" value="Unassembled WGS sequence"/>
</dbReference>
<dbReference type="GO" id="GO:0004735">
    <property type="term" value="F:pyrroline-5-carboxylate reductase activity"/>
    <property type="evidence" value="ECO:0007669"/>
    <property type="project" value="UniProtKB-UniRule"/>
</dbReference>
<dbReference type="UniPathway" id="UPA00098">
    <property type="reaction ID" value="UER00361"/>
</dbReference>
<evidence type="ECO:0000313" key="11">
    <source>
        <dbReference type="Proteomes" id="UP000434044"/>
    </source>
</evidence>
<dbReference type="AlphaFoldDB" id="A0A6N8E9Z7"/>
<dbReference type="EMBL" id="WNKT01000005">
    <property type="protein sequence ID" value="MTW20290.1"/>
    <property type="molecule type" value="Genomic_DNA"/>
</dbReference>
<dbReference type="SUPFAM" id="SSF48179">
    <property type="entry name" value="6-phosphogluconate dehydrogenase C-terminal domain-like"/>
    <property type="match status" value="1"/>
</dbReference>
<keyword evidence="4 7" id="KW-0641">Proline biosynthesis</keyword>
<gene>
    <name evidence="4" type="primary">proC</name>
    <name evidence="10" type="ORF">GJ668_04165</name>
</gene>
<evidence type="ECO:0000256" key="2">
    <source>
        <dbReference type="ARBA" id="ARBA00022857"/>
    </source>
</evidence>
<evidence type="ECO:0000259" key="8">
    <source>
        <dbReference type="Pfam" id="PF03807"/>
    </source>
</evidence>
<dbReference type="PIRSF" id="PIRSF000193">
    <property type="entry name" value="Pyrrol-5-carb_rd"/>
    <property type="match status" value="1"/>
</dbReference>
<feature type="domain" description="Pyrroline-5-carboxylate reductase catalytic N-terminal" evidence="8">
    <location>
        <begin position="6"/>
        <end position="100"/>
    </location>
</feature>
<comment type="function">
    <text evidence="4">Catalyzes the reduction of 1-pyrroline-5-carboxylate (PCA) to L-proline.</text>
</comment>
<evidence type="ECO:0000256" key="3">
    <source>
        <dbReference type="ARBA" id="ARBA00023002"/>
    </source>
</evidence>
<evidence type="ECO:0000256" key="4">
    <source>
        <dbReference type="HAMAP-Rule" id="MF_01925"/>
    </source>
</evidence>
<accession>A0A6N8E9Z7</accession>
<dbReference type="InterPro" id="IPR000304">
    <property type="entry name" value="Pyrroline-COOH_reductase"/>
</dbReference>
<evidence type="ECO:0000259" key="9">
    <source>
        <dbReference type="Pfam" id="PF14748"/>
    </source>
</evidence>
<dbReference type="Gene3D" id="1.10.3730.10">
    <property type="entry name" value="ProC C-terminal domain-like"/>
    <property type="match status" value="1"/>
</dbReference>
<dbReference type="RefSeq" id="WP_155448856.1">
    <property type="nucleotide sequence ID" value="NZ_WNKT01000005.1"/>
</dbReference>
<dbReference type="HAMAP" id="MF_01925">
    <property type="entry name" value="P5C_reductase"/>
    <property type="match status" value="1"/>
</dbReference>
<dbReference type="Gene3D" id="3.40.50.720">
    <property type="entry name" value="NAD(P)-binding Rossmann-like Domain"/>
    <property type="match status" value="1"/>
</dbReference>
<dbReference type="GO" id="GO:0055129">
    <property type="term" value="P:L-proline biosynthetic process"/>
    <property type="evidence" value="ECO:0007669"/>
    <property type="project" value="UniProtKB-UniRule"/>
</dbReference>
<evidence type="ECO:0000313" key="10">
    <source>
        <dbReference type="EMBL" id="MTW20290.1"/>
    </source>
</evidence>
<comment type="catalytic activity">
    <reaction evidence="4">
        <text>L-proline + NAD(+) = (S)-1-pyrroline-5-carboxylate + NADH + 2 H(+)</text>
        <dbReference type="Rhea" id="RHEA:14105"/>
        <dbReference type="ChEBI" id="CHEBI:15378"/>
        <dbReference type="ChEBI" id="CHEBI:17388"/>
        <dbReference type="ChEBI" id="CHEBI:57540"/>
        <dbReference type="ChEBI" id="CHEBI:57945"/>
        <dbReference type="ChEBI" id="CHEBI:60039"/>
        <dbReference type="EC" id="1.5.1.2"/>
    </reaction>
</comment>
<dbReference type="Pfam" id="PF03807">
    <property type="entry name" value="F420_oxidored"/>
    <property type="match status" value="1"/>
</dbReference>
<feature type="domain" description="Pyrroline-5-carboxylate reductase dimerisation" evidence="9">
    <location>
        <begin position="164"/>
        <end position="268"/>
    </location>
</feature>
<dbReference type="OrthoDB" id="9805754at2"/>
<keyword evidence="4 7" id="KW-0028">Amino-acid biosynthesis</keyword>
<comment type="caution">
    <text evidence="10">The sequence shown here is derived from an EMBL/GenBank/DDBJ whole genome shotgun (WGS) entry which is preliminary data.</text>
</comment>
<reference evidence="10 11" key="1">
    <citation type="submission" date="2019-11" db="EMBL/GenBank/DDBJ databases">
        <title>Whole-genome sequence of the anaerobic purple sulfur bacterium Allochromatium palmeri DSM 15591.</title>
        <authorList>
            <person name="Kyndt J.A."/>
            <person name="Meyer T.E."/>
        </authorList>
    </citation>
    <scope>NUCLEOTIDE SEQUENCE [LARGE SCALE GENOMIC DNA]</scope>
    <source>
        <strain evidence="10 11">DSM 15591</strain>
    </source>
</reference>
<comment type="pathway">
    <text evidence="4 7">Amino-acid biosynthesis; L-proline biosynthesis; L-proline from L-glutamate 5-semialdehyde: step 1/1.</text>
</comment>
<feature type="binding site" evidence="6">
    <location>
        <position position="57"/>
    </location>
    <ligand>
        <name>NADPH</name>
        <dbReference type="ChEBI" id="CHEBI:57783"/>
    </ligand>
</feature>
<sequence length="276" mass="29017">MTTANIRFIGGGNMATSLIAGLIADGYAPHAIQVSDPSPERRQSLQASLGVRALASNAEALAEAETLVLCIKPQLAAAVCAELAPLLANHRPLIVSVMAGVPEQTIQRWLGAPLPIVRAMPNTPAMVQTGAIGLHASPEVDTEGRNRAETILRAVGLVRWVDEEAQIDAVTAISGSGPAYFFLFMEALEQAAIELGLDGETARLLTIQTALGAAKMAMESDAPPSRLREQVTSPGGTTERALAVFDEADLRALVERAARAARDRAVELSKTLSEAP</sequence>
<feature type="binding site" evidence="6">
    <location>
        <begin position="9"/>
        <end position="14"/>
    </location>
    <ligand>
        <name>NADP(+)</name>
        <dbReference type="ChEBI" id="CHEBI:58349"/>
    </ligand>
</feature>
<evidence type="ECO:0000256" key="5">
    <source>
        <dbReference type="NCBIfam" id="TIGR00112"/>
    </source>
</evidence>
<comment type="catalytic activity">
    <reaction evidence="4 7">
        <text>L-proline + NADP(+) = (S)-1-pyrroline-5-carboxylate + NADPH + 2 H(+)</text>
        <dbReference type="Rhea" id="RHEA:14109"/>
        <dbReference type="ChEBI" id="CHEBI:15378"/>
        <dbReference type="ChEBI" id="CHEBI:17388"/>
        <dbReference type="ChEBI" id="CHEBI:57783"/>
        <dbReference type="ChEBI" id="CHEBI:58349"/>
        <dbReference type="ChEBI" id="CHEBI:60039"/>
        <dbReference type="EC" id="1.5.1.2"/>
    </reaction>
</comment>
<dbReference type="Pfam" id="PF14748">
    <property type="entry name" value="P5CR_dimer"/>
    <property type="match status" value="1"/>
</dbReference>
<dbReference type="InterPro" id="IPR008927">
    <property type="entry name" value="6-PGluconate_DH-like_C_sf"/>
</dbReference>
<dbReference type="NCBIfam" id="TIGR00112">
    <property type="entry name" value="proC"/>
    <property type="match status" value="1"/>
</dbReference>
<dbReference type="GO" id="GO:0005737">
    <property type="term" value="C:cytoplasm"/>
    <property type="evidence" value="ECO:0007669"/>
    <property type="project" value="UniProtKB-SubCell"/>
</dbReference>
<keyword evidence="3 4" id="KW-0560">Oxidoreductase</keyword>
<evidence type="ECO:0000256" key="7">
    <source>
        <dbReference type="RuleBase" id="RU003903"/>
    </source>
</evidence>
<organism evidence="10 11">
    <name type="scientific">Allochromatium palmeri</name>
    <dbReference type="NCBI Taxonomy" id="231048"/>
    <lineage>
        <taxon>Bacteria</taxon>
        <taxon>Pseudomonadati</taxon>
        <taxon>Pseudomonadota</taxon>
        <taxon>Gammaproteobacteria</taxon>
        <taxon>Chromatiales</taxon>
        <taxon>Chromatiaceae</taxon>
        <taxon>Allochromatium</taxon>
    </lineage>
</organism>
<dbReference type="FunFam" id="1.10.3730.10:FF:000001">
    <property type="entry name" value="Pyrroline-5-carboxylate reductase"/>
    <property type="match status" value="1"/>
</dbReference>
<dbReference type="PANTHER" id="PTHR11645">
    <property type="entry name" value="PYRROLINE-5-CARBOXYLATE REDUCTASE"/>
    <property type="match status" value="1"/>
</dbReference>
<evidence type="ECO:0000256" key="1">
    <source>
        <dbReference type="ARBA" id="ARBA00005525"/>
    </source>
</evidence>
<protein>
    <recommendedName>
        <fullName evidence="4 5">Pyrroline-5-carboxylate reductase</fullName>
        <shortName evidence="4">P5C reductase</shortName>
        <shortName evidence="4">P5CR</shortName>
        <ecNumber evidence="4 5">1.5.1.2</ecNumber>
    </recommendedName>
    <alternativeName>
        <fullName evidence="4">PCA reductase</fullName>
    </alternativeName>
</protein>
<dbReference type="EC" id="1.5.1.2" evidence="4 5"/>
<dbReference type="SUPFAM" id="SSF51735">
    <property type="entry name" value="NAD(P)-binding Rossmann-fold domains"/>
    <property type="match status" value="1"/>
</dbReference>
<evidence type="ECO:0000256" key="6">
    <source>
        <dbReference type="PIRSR" id="PIRSR000193-1"/>
    </source>
</evidence>
<keyword evidence="11" id="KW-1185">Reference proteome</keyword>
<keyword evidence="4" id="KW-0963">Cytoplasm</keyword>
<comment type="subcellular location">
    <subcellularLocation>
        <location evidence="4">Cytoplasm</location>
    </subcellularLocation>
</comment>
<dbReference type="InterPro" id="IPR053790">
    <property type="entry name" value="P5CR-like_CS"/>
</dbReference>
<dbReference type="PANTHER" id="PTHR11645:SF0">
    <property type="entry name" value="PYRROLINE-5-CARBOXYLATE REDUCTASE 3"/>
    <property type="match status" value="1"/>
</dbReference>